<dbReference type="InterPro" id="IPR003582">
    <property type="entry name" value="ShKT_dom"/>
</dbReference>
<sequence>MYTPIFLALLVVFSSSSVSSRSLTSSELKLLERFLNENQRTQEQLPVQRQANKLYDNKKSLSEDRDSNLKVLERFWQDDSPKQPLPAANDDKIDIFSDIEEIMGEQNDDRCYDKDKTNCETWANKGRCDLAFTKARMEEICPMSCGKCKAPAAPACSLSEYGCCWNGVNEATGPNQEGCLTCKNYKTTRFCENNKSTCDDLSSEEFMKNYCAETCGYCSAFA</sequence>
<feature type="domain" description="ShKT" evidence="3">
    <location>
        <begin position="111"/>
        <end position="148"/>
    </location>
</feature>
<evidence type="ECO:0000313" key="4">
    <source>
        <dbReference type="EMBL" id="QNH72533.1"/>
    </source>
</evidence>
<keyword evidence="2" id="KW-0732">Signal</keyword>
<dbReference type="Gene3D" id="1.10.10.1940">
    <property type="match status" value="1"/>
</dbReference>
<evidence type="ECO:0000256" key="2">
    <source>
        <dbReference type="SAM" id="SignalP"/>
    </source>
</evidence>
<reference evidence="4" key="2">
    <citation type="submission" date="2020-07" db="EMBL/GenBank/DDBJ databases">
        <authorList>
            <person name="Klompen A.L."/>
            <person name="Macrander J."/>
            <person name="Reitzel A.M."/>
            <person name="Stampar S.N."/>
        </authorList>
    </citation>
    <scope>NUCLEOTIDE SEQUENCE</scope>
</reference>
<proteinExistence type="evidence at transcript level"/>
<name>A0A7G7WZ44_9CNID</name>
<accession>A0A7G7WZ44</accession>
<feature type="chain" id="PRO_5028926752" evidence="2">
    <location>
        <begin position="21"/>
        <end position="222"/>
    </location>
</feature>
<evidence type="ECO:0000256" key="1">
    <source>
        <dbReference type="PROSITE-ProRule" id="PRU01005"/>
    </source>
</evidence>
<feature type="domain" description="ShKT" evidence="3">
    <location>
        <begin position="191"/>
        <end position="218"/>
    </location>
</feature>
<evidence type="ECO:0000259" key="3">
    <source>
        <dbReference type="PROSITE" id="PS51670"/>
    </source>
</evidence>
<reference evidence="4" key="1">
    <citation type="journal article" date="2020" name="Mar. Drugs">
        <title>Transcriptomic Analysis of Four Cerianthid (Cnidaria, Ceriantharia) Venoms.</title>
        <authorList>
            <person name="Klompen A.M.L."/>
            <person name="Macrander J."/>
            <person name="Reitzel A.M."/>
            <person name="Stampar S.N."/>
        </authorList>
    </citation>
    <scope>NUCLEOTIDE SEQUENCE</scope>
</reference>
<organism evidence="4">
    <name type="scientific">Pachycerianthus maua</name>
    <dbReference type="NCBI Taxonomy" id="2736681"/>
    <lineage>
        <taxon>Eukaryota</taxon>
        <taxon>Metazoa</taxon>
        <taxon>Cnidaria</taxon>
        <taxon>Anthozoa</taxon>
        <taxon>Ceriantharia</taxon>
        <taxon>Spirularia</taxon>
        <taxon>Cerianthidae</taxon>
        <taxon>Pachycerianthus</taxon>
    </lineage>
</organism>
<dbReference type="SMART" id="SM00254">
    <property type="entry name" value="ShKT"/>
    <property type="match status" value="2"/>
</dbReference>
<feature type="signal peptide" evidence="2">
    <location>
        <begin position="1"/>
        <end position="20"/>
    </location>
</feature>
<protein>
    <submittedName>
        <fullName evidence="4">Toxin candidate TRINITY_DN40232_c1_g10_i2</fullName>
    </submittedName>
</protein>
<dbReference type="Pfam" id="PF01549">
    <property type="entry name" value="ShK"/>
    <property type="match status" value="2"/>
</dbReference>
<dbReference type="PROSITE" id="PS51670">
    <property type="entry name" value="SHKT"/>
    <property type="match status" value="2"/>
</dbReference>
<dbReference type="AlphaFoldDB" id="A0A7G7WZ44"/>
<comment type="caution">
    <text evidence="1">Lacks conserved residue(s) required for the propagation of feature annotation.</text>
</comment>
<dbReference type="EMBL" id="MT747599">
    <property type="protein sequence ID" value="QNH72533.1"/>
    <property type="molecule type" value="mRNA"/>
</dbReference>